<keyword evidence="2" id="KW-1185">Reference proteome</keyword>
<evidence type="ECO:0000313" key="2">
    <source>
        <dbReference type="Proteomes" id="UP000829398"/>
    </source>
</evidence>
<dbReference type="Proteomes" id="UP000829398">
    <property type="component" value="Chromosome 5"/>
</dbReference>
<dbReference type="EMBL" id="CM039174">
    <property type="protein sequence ID" value="KAH9750883.1"/>
    <property type="molecule type" value="Genomic_DNA"/>
</dbReference>
<organism evidence="1 2">
    <name type="scientific">Citrus sinensis</name>
    <name type="common">Sweet orange</name>
    <name type="synonym">Citrus aurantium var. sinensis</name>
    <dbReference type="NCBI Taxonomy" id="2711"/>
    <lineage>
        <taxon>Eukaryota</taxon>
        <taxon>Viridiplantae</taxon>
        <taxon>Streptophyta</taxon>
        <taxon>Embryophyta</taxon>
        <taxon>Tracheophyta</taxon>
        <taxon>Spermatophyta</taxon>
        <taxon>Magnoliopsida</taxon>
        <taxon>eudicotyledons</taxon>
        <taxon>Gunneridae</taxon>
        <taxon>Pentapetalae</taxon>
        <taxon>rosids</taxon>
        <taxon>malvids</taxon>
        <taxon>Sapindales</taxon>
        <taxon>Rutaceae</taxon>
        <taxon>Aurantioideae</taxon>
        <taxon>Citrus</taxon>
    </lineage>
</organism>
<reference evidence="2" key="1">
    <citation type="journal article" date="2023" name="Hortic. Res.">
        <title>A chromosome-level phased genome enabling allele-level studies in sweet orange: a case study on citrus Huanglongbing tolerance.</title>
        <authorList>
            <person name="Wu B."/>
            <person name="Yu Q."/>
            <person name="Deng Z."/>
            <person name="Duan Y."/>
            <person name="Luo F."/>
            <person name="Gmitter F. Jr."/>
        </authorList>
    </citation>
    <scope>NUCLEOTIDE SEQUENCE [LARGE SCALE GENOMIC DNA]</scope>
    <source>
        <strain evidence="2">cv. Valencia</strain>
    </source>
</reference>
<evidence type="ECO:0000313" key="1">
    <source>
        <dbReference type="EMBL" id="KAH9750883.1"/>
    </source>
</evidence>
<sequence length="230" mass="25947">MPFKLKPGVHYCTNEFEFISTISTLNSTLGHVDFEGEIRRQKPELAGELDSNQFSALHIASQKVHVDKIKALLQVNPAWCFAGDLDGSPLHLAAMKGRIDVLEELFRTRPLAASATMIWGETILHLCVKHNQLDALKFLLDNMDDPQFLNAEDDYGMTITQLAVAELQIFEAIAAISGSLYSVSLVSIILPYPYGHFSFIICAFVLLLVAYNKRLDKKIWQFWNRFGRSN</sequence>
<gene>
    <name evidence="1" type="ORF">KPL71_014055</name>
</gene>
<protein>
    <submittedName>
        <fullName evidence="1">Uncharacterized protein</fullName>
    </submittedName>
</protein>
<comment type="caution">
    <text evidence="1">The sequence shown here is derived from an EMBL/GenBank/DDBJ whole genome shotgun (WGS) entry which is preliminary data.</text>
</comment>
<name>A0ACB8K911_CITSI</name>
<proteinExistence type="predicted"/>
<accession>A0ACB8K911</accession>